<comment type="caution">
    <text evidence="11">The sequence shown here is derived from an EMBL/GenBank/DDBJ whole genome shotgun (WGS) entry which is preliminary data.</text>
</comment>
<dbReference type="CDD" id="cd22249">
    <property type="entry name" value="UDM1_RNF168_RNF169-like"/>
    <property type="match status" value="1"/>
</dbReference>
<evidence type="ECO:0000256" key="3">
    <source>
        <dbReference type="ARBA" id="ARBA00020629"/>
    </source>
</evidence>
<organism evidence="11 13">
    <name type="scientific">Verticillium dahliae</name>
    <name type="common">Verticillium wilt</name>
    <dbReference type="NCBI Taxonomy" id="27337"/>
    <lineage>
        <taxon>Eukaryota</taxon>
        <taxon>Fungi</taxon>
        <taxon>Dikarya</taxon>
        <taxon>Ascomycota</taxon>
        <taxon>Pezizomycotina</taxon>
        <taxon>Sordariomycetes</taxon>
        <taxon>Hypocreomycetidae</taxon>
        <taxon>Glomerellales</taxon>
        <taxon>Plectosphaerellaceae</taxon>
        <taxon>Verticillium</taxon>
    </lineage>
</organism>
<keyword evidence="8" id="KW-0010">Activator</keyword>
<dbReference type="Proteomes" id="UP000288725">
    <property type="component" value="Unassembled WGS sequence"/>
</dbReference>
<dbReference type="EMBL" id="RSDZ01000020">
    <property type="protein sequence ID" value="RXG48753.1"/>
    <property type="molecule type" value="Genomic_DNA"/>
</dbReference>
<reference evidence="11 13" key="2">
    <citation type="submission" date="2018-12" db="EMBL/GenBank/DDBJ databases">
        <title>Genome of Verticillium dahliae isolate Getta Getta.</title>
        <authorList>
            <person name="Gardiner D.M."/>
        </authorList>
    </citation>
    <scope>NUCLEOTIDE SEQUENCE [LARGE SCALE GENOMIC DNA]</scope>
    <source>
        <strain evidence="11 13">Getta Getta</strain>
    </source>
</reference>
<evidence type="ECO:0000313" key="12">
    <source>
        <dbReference type="Proteomes" id="UP000236305"/>
    </source>
</evidence>
<dbReference type="GO" id="GO:0016592">
    <property type="term" value="C:mediator complex"/>
    <property type="evidence" value="ECO:0007669"/>
    <property type="project" value="InterPro"/>
</dbReference>
<evidence type="ECO:0000256" key="4">
    <source>
        <dbReference type="ARBA" id="ARBA00023015"/>
    </source>
</evidence>
<dbReference type="Pfam" id="PF10018">
    <property type="entry name" value="Med4"/>
    <property type="match status" value="1"/>
</dbReference>
<feature type="compositionally biased region" description="Low complexity" evidence="9">
    <location>
        <begin position="170"/>
        <end position="184"/>
    </location>
</feature>
<evidence type="ECO:0000313" key="10">
    <source>
        <dbReference type="EMBL" id="PNH28281.1"/>
    </source>
</evidence>
<dbReference type="GO" id="GO:0003712">
    <property type="term" value="F:transcription coregulator activity"/>
    <property type="evidence" value="ECO:0007669"/>
    <property type="project" value="InterPro"/>
</dbReference>
<feature type="compositionally biased region" description="Polar residues" evidence="9">
    <location>
        <begin position="185"/>
        <end position="200"/>
    </location>
</feature>
<dbReference type="Proteomes" id="UP000236305">
    <property type="component" value="Unassembled WGS sequence"/>
</dbReference>
<accession>A0A366PCT5</accession>
<keyword evidence="6 8" id="KW-0539">Nucleus</keyword>
<dbReference type="AlphaFoldDB" id="A0A366PCT5"/>
<dbReference type="InterPro" id="IPR019258">
    <property type="entry name" value="Mediator_Med4"/>
</dbReference>
<gene>
    <name evidence="8" type="primary">MED4</name>
    <name evidence="10" type="ORF">BJF96_g8414</name>
    <name evidence="11" type="ORF">VDGE_07891</name>
</gene>
<proteinExistence type="inferred from homology"/>
<comment type="similarity">
    <text evidence="2 8">Belongs to the Mediator complex subunit 4 family.</text>
</comment>
<comment type="subcellular location">
    <subcellularLocation>
        <location evidence="1 8">Nucleus</location>
    </subcellularLocation>
</comment>
<evidence type="ECO:0000256" key="1">
    <source>
        <dbReference type="ARBA" id="ARBA00004123"/>
    </source>
</evidence>
<evidence type="ECO:0000256" key="9">
    <source>
        <dbReference type="SAM" id="MobiDB-lite"/>
    </source>
</evidence>
<evidence type="ECO:0000256" key="5">
    <source>
        <dbReference type="ARBA" id="ARBA00023163"/>
    </source>
</evidence>
<dbReference type="OrthoDB" id="1929813at2759"/>
<dbReference type="OMA" id="WPLEDKI"/>
<dbReference type="GO" id="GO:0006357">
    <property type="term" value="P:regulation of transcription by RNA polymerase II"/>
    <property type="evidence" value="ECO:0007669"/>
    <property type="project" value="InterPro"/>
</dbReference>
<dbReference type="EMBL" id="MPSH01000035">
    <property type="protein sequence ID" value="PNH28281.1"/>
    <property type="molecule type" value="Genomic_DNA"/>
</dbReference>
<keyword evidence="4 8" id="KW-0805">Transcription regulation</keyword>
<dbReference type="SMR" id="A0A366PCT5"/>
<evidence type="ECO:0000256" key="8">
    <source>
        <dbReference type="RuleBase" id="RU364141"/>
    </source>
</evidence>
<feature type="region of interest" description="Disordered" evidence="9">
    <location>
        <begin position="154"/>
        <end position="223"/>
    </location>
</feature>
<evidence type="ECO:0000256" key="2">
    <source>
        <dbReference type="ARBA" id="ARBA00009626"/>
    </source>
</evidence>
<evidence type="ECO:0000313" key="11">
    <source>
        <dbReference type="EMBL" id="RXG48753.1"/>
    </source>
</evidence>
<evidence type="ECO:0000256" key="7">
    <source>
        <dbReference type="ARBA" id="ARBA00031257"/>
    </source>
</evidence>
<evidence type="ECO:0000313" key="13">
    <source>
        <dbReference type="Proteomes" id="UP000288725"/>
    </source>
</evidence>
<evidence type="ECO:0000256" key="6">
    <source>
        <dbReference type="ARBA" id="ARBA00023242"/>
    </source>
</evidence>
<protein>
    <recommendedName>
        <fullName evidence="3 8">Mediator of RNA polymerase II transcription subunit 4</fullName>
    </recommendedName>
    <alternativeName>
        <fullName evidence="7 8">Mediator complex subunit 4</fullName>
    </alternativeName>
</protein>
<keyword evidence="5 8" id="KW-0804">Transcription</keyword>
<feature type="compositionally biased region" description="Basic and acidic residues" evidence="9">
    <location>
        <begin position="278"/>
        <end position="316"/>
    </location>
</feature>
<feature type="compositionally biased region" description="Low complexity" evidence="9">
    <location>
        <begin position="317"/>
        <end position="333"/>
    </location>
</feature>
<name>A0A366PCT5_VERDA</name>
<sequence length="352" mass="37741">MDEFIDARFERVEKALASLVESVSKYHPYAKQALDLQEADKELSRGLELVQQHQNNHLRLQELRTTSSALDAQIRETLSTLASTRRDITTTHITVHGDEDHYPIKYEELLNYARRISKTTLPPAGVTNGVTFEPAASEDPPAGAVINGVQSAVTSAAPTPSGAPTPGAPTPGAQTPAAPTPTAQQLPDPSSGPNGATSQPPEQPGAAPGDNPSGAPLGITTALPSGLRDHLDANHGTIFLPWPNEYQIGGGALAACQDLSERGIDPRGYDPVAVAAEAKRREEEDKAAKAELERRKAEETRRKREEWEANQRRRAAEAAQKPEPSATSPAPAAGKNAQFQFTSMDMDDDDDD</sequence>
<comment type="subunit">
    <text evidence="8">Component of the Mediator complex.</text>
</comment>
<reference evidence="10 12" key="1">
    <citation type="submission" date="2017-12" db="EMBL/GenBank/DDBJ databases">
        <title>Comparative genomics yields insights into virulence evolution of Verticillium dahliae.</title>
        <authorList>
            <person name="Fan R."/>
            <person name="Armitage A.D."/>
            <person name="Cascant-Lopez E."/>
            <person name="Sobczyk M."/>
            <person name="Cockerton H.M."/>
            <person name="Harrison R.J."/>
        </authorList>
    </citation>
    <scope>NUCLEOTIDE SEQUENCE [LARGE SCALE GENOMIC DNA]</scope>
    <source>
        <strain evidence="10 12">12008</strain>
    </source>
</reference>
<comment type="function">
    <text evidence="8">Component of the Mediator complex, a coactivator involved in the regulated transcription of nearly all RNA polymerase II-dependent genes. Mediator functions as a bridge to convey information from gene-specific regulatory proteins to the basal RNA polymerase II transcription machinery. Mediator is recruited to promoters by direct interactions with regulatory proteins and serves as a scaffold for the assembly of a functional preinitiation complex with RNA polymerase II and the general transcription factors.</text>
</comment>
<feature type="region of interest" description="Disordered" evidence="9">
    <location>
        <begin position="278"/>
        <end position="352"/>
    </location>
</feature>